<evidence type="ECO:0000313" key="1">
    <source>
        <dbReference type="EMBL" id="NSJ86152.1"/>
    </source>
</evidence>
<protein>
    <submittedName>
        <fullName evidence="1">Uncharacterized protein</fullName>
    </submittedName>
</protein>
<accession>A0ABX2IAH9</accession>
<evidence type="ECO:0000313" key="2">
    <source>
        <dbReference type="Proteomes" id="UP000822142"/>
    </source>
</evidence>
<dbReference type="EMBL" id="JAAITA010000008">
    <property type="protein sequence ID" value="NSJ86152.1"/>
    <property type="molecule type" value="Genomic_DNA"/>
</dbReference>
<name>A0ABX2IAH9_BLAHA</name>
<dbReference type="RefSeq" id="WP_173749180.1">
    <property type="nucleotide sequence ID" value="NZ_JAAITA010000008.1"/>
</dbReference>
<keyword evidence="2" id="KW-1185">Reference proteome</keyword>
<reference evidence="1 2" key="1">
    <citation type="journal article" date="2020" name="Cell Host Microbe">
        <title>Functional and Genomic Variation between Human-Derived Isolates of Lachnospiraceae Reveals Inter- and Intra-Species Diversity.</title>
        <authorList>
            <person name="Sorbara M.T."/>
            <person name="Littmann E.R."/>
            <person name="Fontana E."/>
            <person name="Moody T.U."/>
            <person name="Kohout C.E."/>
            <person name="Gjonbalaj M."/>
            <person name="Eaton V."/>
            <person name="Seok R."/>
            <person name="Leiner I.M."/>
            <person name="Pamer E.G."/>
        </authorList>
    </citation>
    <scope>NUCLEOTIDE SEQUENCE [LARGE SCALE GENOMIC DNA]</scope>
    <source>
        <strain evidence="1 2">MSK.15.26</strain>
    </source>
</reference>
<gene>
    <name evidence="1" type="ORF">G5A70_08175</name>
</gene>
<proteinExistence type="predicted"/>
<dbReference type="Proteomes" id="UP000822142">
    <property type="component" value="Unassembled WGS sequence"/>
</dbReference>
<organism evidence="1 2">
    <name type="scientific">Blautia hansenii</name>
    <name type="common">Ruminococcus hansenii</name>
    <dbReference type="NCBI Taxonomy" id="1322"/>
    <lineage>
        <taxon>Bacteria</taxon>
        <taxon>Bacillati</taxon>
        <taxon>Bacillota</taxon>
        <taxon>Clostridia</taxon>
        <taxon>Lachnospirales</taxon>
        <taxon>Lachnospiraceae</taxon>
        <taxon>Blautia</taxon>
    </lineage>
</organism>
<comment type="caution">
    <text evidence="1">The sequence shown here is derived from an EMBL/GenBank/DDBJ whole genome shotgun (WGS) entry which is preliminary data.</text>
</comment>
<sequence length="49" mass="5370">MGVRYNTMSIAYAVLAEADQCELAVNKGGNTGISEFSSFYKLRKDEGSF</sequence>